<dbReference type="OrthoDB" id="9805492at2"/>
<dbReference type="InterPro" id="IPR015947">
    <property type="entry name" value="PUA-like_sf"/>
</dbReference>
<keyword evidence="5" id="KW-0949">S-adenosyl-L-methionine</keyword>
<feature type="domain" description="S-adenosylmethionine-dependent methyltransferase" evidence="7">
    <location>
        <begin position="180"/>
        <end position="354"/>
    </location>
</feature>
<dbReference type="STRING" id="1963862.B4O97_00585"/>
<evidence type="ECO:0000256" key="5">
    <source>
        <dbReference type="ARBA" id="ARBA00022691"/>
    </source>
</evidence>
<evidence type="ECO:0000256" key="3">
    <source>
        <dbReference type="ARBA" id="ARBA00022603"/>
    </source>
</evidence>
<protein>
    <submittedName>
        <fullName evidence="9">Uncharacterized protein</fullName>
    </submittedName>
</protein>
<dbReference type="InterPro" id="IPR041532">
    <property type="entry name" value="RlmI-like_PUA"/>
</dbReference>
<dbReference type="PANTHER" id="PTHR42873">
    <property type="entry name" value="RIBOSOMAL RNA LARGE SUBUNIT METHYLTRANSFERASE"/>
    <property type="match status" value="1"/>
</dbReference>
<evidence type="ECO:0000256" key="2">
    <source>
        <dbReference type="ARBA" id="ARBA00022490"/>
    </source>
</evidence>
<comment type="caution">
    <text evidence="9">The sequence shown here is derived from an EMBL/GenBank/DDBJ whole genome shotgun (WGS) entry which is preliminary data.</text>
</comment>
<proteinExistence type="inferred from homology"/>
<dbReference type="GO" id="GO:0032259">
    <property type="term" value="P:methylation"/>
    <property type="evidence" value="ECO:0007669"/>
    <property type="project" value="UniProtKB-KW"/>
</dbReference>
<comment type="similarity">
    <text evidence="6">Belongs to the methyltransferase superfamily. RlmI family.</text>
</comment>
<dbReference type="InterPro" id="IPR019614">
    <property type="entry name" value="SAM-dep_methyl-trfase"/>
</dbReference>
<keyword evidence="10" id="KW-1185">Reference proteome</keyword>
<comment type="subcellular location">
    <subcellularLocation>
        <location evidence="1">Cytoplasm</location>
    </subcellularLocation>
</comment>
<keyword evidence="3" id="KW-0489">Methyltransferase</keyword>
<evidence type="ECO:0000256" key="4">
    <source>
        <dbReference type="ARBA" id="ARBA00022679"/>
    </source>
</evidence>
<dbReference type="SUPFAM" id="SSF88697">
    <property type="entry name" value="PUA domain-like"/>
    <property type="match status" value="1"/>
</dbReference>
<organism evidence="9 10">
    <name type="scientific">Marispirochaeta aestuarii</name>
    <dbReference type="NCBI Taxonomy" id="1963862"/>
    <lineage>
        <taxon>Bacteria</taxon>
        <taxon>Pseudomonadati</taxon>
        <taxon>Spirochaetota</taxon>
        <taxon>Spirochaetia</taxon>
        <taxon>Spirochaetales</taxon>
        <taxon>Spirochaetaceae</taxon>
        <taxon>Marispirochaeta</taxon>
    </lineage>
</organism>
<dbReference type="RefSeq" id="WP_083047266.1">
    <property type="nucleotide sequence ID" value="NZ_MWQY01000001.1"/>
</dbReference>
<evidence type="ECO:0000313" key="10">
    <source>
        <dbReference type="Proteomes" id="UP000192343"/>
    </source>
</evidence>
<accession>A0A1Y1S3P0</accession>
<evidence type="ECO:0000313" key="9">
    <source>
        <dbReference type="EMBL" id="ORC38286.1"/>
    </source>
</evidence>
<reference evidence="9 10" key="1">
    <citation type="submission" date="2017-03" db="EMBL/GenBank/DDBJ databases">
        <title>Draft Genome sequence of Marispirochaeta sp. strain JC444.</title>
        <authorList>
            <person name="Shivani Y."/>
            <person name="Subhash Y."/>
            <person name="Sasikala C."/>
            <person name="Ramana C."/>
        </authorList>
    </citation>
    <scope>NUCLEOTIDE SEQUENCE [LARGE SCALE GENOMIC DNA]</scope>
    <source>
        <strain evidence="9 10">JC444</strain>
    </source>
</reference>
<dbReference type="SUPFAM" id="SSF53335">
    <property type="entry name" value="S-adenosyl-L-methionine-dependent methyltransferases"/>
    <property type="match status" value="1"/>
</dbReference>
<dbReference type="PANTHER" id="PTHR42873:SF1">
    <property type="entry name" value="S-ADENOSYLMETHIONINE-DEPENDENT METHYLTRANSFERASE DOMAIN-CONTAINING PROTEIN"/>
    <property type="match status" value="1"/>
</dbReference>
<gene>
    <name evidence="9" type="ORF">B4O97_00585</name>
</gene>
<dbReference type="CDD" id="cd21153">
    <property type="entry name" value="PUA_RlmI"/>
    <property type="match status" value="1"/>
</dbReference>
<dbReference type="GO" id="GO:0008168">
    <property type="term" value="F:methyltransferase activity"/>
    <property type="evidence" value="ECO:0007669"/>
    <property type="project" value="UniProtKB-KW"/>
</dbReference>
<evidence type="ECO:0000259" key="7">
    <source>
        <dbReference type="Pfam" id="PF10672"/>
    </source>
</evidence>
<dbReference type="CDD" id="cd11572">
    <property type="entry name" value="RlmI_M_like"/>
    <property type="match status" value="1"/>
</dbReference>
<feature type="domain" description="RlmI-like PUA" evidence="8">
    <location>
        <begin position="6"/>
        <end position="68"/>
    </location>
</feature>
<sequence length="396" mass="43978">MNYSTVVLKRGKESSLKRLHPWIFSGAIARTESEPAIGDPVQIRGADNTLLGTGLWEGGSIAVRIMSFAGDLIDEELFFQRISAAWRLRQDLGLTESRETNAFRLVHGDGDGLPGLIIDWYDGHAVVQAHSYGIYRLGDTVAQALARVTGKRLKLVYDKSGNCLGGRRLPAIENRYLFCRENPVAEWDVLESGHRFHVNWEEGQKTGFFLDQRENRRRVQHLARGRKVLNAFSYSGGFSVYALKGAAEKVLSVDSSAHAVGMLERNIADNSVGENHETLQSEVMPVLKERGRDFDFIILDPPAFAKHKSARHQAVQGYKRLNHEAIRAVPSGGYVMTFSCSQVVGGDLFEGAVRAAAIETGRRVQILARLSQGADHPVSIYQPEGEYLKGLLLHIR</sequence>
<dbReference type="Gene3D" id="3.30.750.80">
    <property type="entry name" value="RNA methyltransferase domain (HRMD) like"/>
    <property type="match status" value="1"/>
</dbReference>
<dbReference type="InterPro" id="IPR036974">
    <property type="entry name" value="PUA_sf"/>
</dbReference>
<dbReference type="Pfam" id="PF17785">
    <property type="entry name" value="PUA_3"/>
    <property type="match status" value="1"/>
</dbReference>
<dbReference type="EMBL" id="MWQY01000001">
    <property type="protein sequence ID" value="ORC38286.1"/>
    <property type="molecule type" value="Genomic_DNA"/>
</dbReference>
<dbReference type="PROSITE" id="PS50890">
    <property type="entry name" value="PUA"/>
    <property type="match status" value="1"/>
</dbReference>
<dbReference type="InterPro" id="IPR029063">
    <property type="entry name" value="SAM-dependent_MTases_sf"/>
</dbReference>
<dbReference type="Proteomes" id="UP000192343">
    <property type="component" value="Unassembled WGS sequence"/>
</dbReference>
<evidence type="ECO:0000256" key="1">
    <source>
        <dbReference type="ARBA" id="ARBA00004496"/>
    </source>
</evidence>
<evidence type="ECO:0000256" key="6">
    <source>
        <dbReference type="ARBA" id="ARBA00038091"/>
    </source>
</evidence>
<name>A0A1Y1S3P0_9SPIO</name>
<dbReference type="GO" id="GO:0005737">
    <property type="term" value="C:cytoplasm"/>
    <property type="evidence" value="ECO:0007669"/>
    <property type="project" value="UniProtKB-SubCell"/>
</dbReference>
<dbReference type="Gene3D" id="2.30.130.10">
    <property type="entry name" value="PUA domain"/>
    <property type="match status" value="1"/>
</dbReference>
<keyword evidence="2" id="KW-0963">Cytoplasm</keyword>
<dbReference type="Pfam" id="PF10672">
    <property type="entry name" value="Methyltrans_SAM"/>
    <property type="match status" value="1"/>
</dbReference>
<dbReference type="GO" id="GO:0003723">
    <property type="term" value="F:RNA binding"/>
    <property type="evidence" value="ECO:0007669"/>
    <property type="project" value="InterPro"/>
</dbReference>
<dbReference type="Gene3D" id="3.40.50.150">
    <property type="entry name" value="Vaccinia Virus protein VP39"/>
    <property type="match status" value="1"/>
</dbReference>
<dbReference type="CDD" id="cd02440">
    <property type="entry name" value="AdoMet_MTases"/>
    <property type="match status" value="1"/>
</dbReference>
<dbReference type="AlphaFoldDB" id="A0A1Y1S3P0"/>
<keyword evidence="4" id="KW-0808">Transferase</keyword>
<evidence type="ECO:0000259" key="8">
    <source>
        <dbReference type="Pfam" id="PF17785"/>
    </source>
</evidence>